<organism evidence="2 3">
    <name type="scientific">Micromonospora cathayae</name>
    <dbReference type="NCBI Taxonomy" id="3028804"/>
    <lineage>
        <taxon>Bacteria</taxon>
        <taxon>Bacillati</taxon>
        <taxon>Actinomycetota</taxon>
        <taxon>Actinomycetes</taxon>
        <taxon>Micromonosporales</taxon>
        <taxon>Micromonosporaceae</taxon>
        <taxon>Micromonospora</taxon>
    </lineage>
</organism>
<feature type="transmembrane region" description="Helical" evidence="1">
    <location>
        <begin position="188"/>
        <end position="205"/>
    </location>
</feature>
<feature type="transmembrane region" description="Helical" evidence="1">
    <location>
        <begin position="234"/>
        <end position="254"/>
    </location>
</feature>
<reference evidence="2 3" key="1">
    <citation type="submission" date="2023-02" db="EMBL/GenBank/DDBJ databases">
        <authorList>
            <person name="Mo P."/>
        </authorList>
    </citation>
    <scope>NUCLEOTIDE SEQUENCE [LARGE SCALE GENOMIC DNA]</scope>
    <source>
        <strain evidence="2 3">HUAS 3</strain>
    </source>
</reference>
<evidence type="ECO:0000256" key="1">
    <source>
        <dbReference type="SAM" id="Phobius"/>
    </source>
</evidence>
<keyword evidence="1" id="KW-1133">Transmembrane helix</keyword>
<keyword evidence="3" id="KW-1185">Reference proteome</keyword>
<name>A0ABY7ZXG0_9ACTN</name>
<feature type="transmembrane region" description="Helical" evidence="1">
    <location>
        <begin position="115"/>
        <end position="139"/>
    </location>
</feature>
<sequence length="262" mass="27605">MTTLTAEARRTPSVVPTERRPSLARLTGVELRKLADTRAGRWLLVVIVLAAAAIATVQLFVLPDAEQTFRAFFEPSLLPVGLLLPVLGILSVTGEWSQRTALSTFALVPARHRVVAAKLVAVVLAAAVSVVASVAVAATATAVAGLTGGAGTWSVPGSLLLHALVFQVANVLIGMGFGLLLGNTPLAIVLYFVLPTVWSVLGQMIKALREPAQWLDTTVTMAPLTTPDVTAGQWARLGVSLLVWLVVPLVAGLVRTMRREVS</sequence>
<feature type="transmembrane region" description="Helical" evidence="1">
    <location>
        <begin position="42"/>
        <end position="61"/>
    </location>
</feature>
<keyword evidence="1" id="KW-0812">Transmembrane</keyword>
<feature type="transmembrane region" description="Helical" evidence="1">
    <location>
        <begin position="76"/>
        <end position="94"/>
    </location>
</feature>
<proteinExistence type="predicted"/>
<protein>
    <submittedName>
        <fullName evidence="2">ABC transporter permease</fullName>
    </submittedName>
</protein>
<feature type="transmembrane region" description="Helical" evidence="1">
    <location>
        <begin position="159"/>
        <end position="181"/>
    </location>
</feature>
<evidence type="ECO:0000313" key="3">
    <source>
        <dbReference type="Proteomes" id="UP001219605"/>
    </source>
</evidence>
<evidence type="ECO:0000313" key="2">
    <source>
        <dbReference type="EMBL" id="WDZ87086.1"/>
    </source>
</evidence>
<keyword evidence="1" id="KW-0472">Membrane</keyword>
<accession>A0ABY7ZXG0</accession>
<dbReference type="EMBL" id="CP118615">
    <property type="protein sequence ID" value="WDZ87086.1"/>
    <property type="molecule type" value="Genomic_DNA"/>
</dbReference>
<gene>
    <name evidence="2" type="ORF">PVK37_12100</name>
</gene>
<dbReference type="RefSeq" id="WP_275033971.1">
    <property type="nucleotide sequence ID" value="NZ_CP118615.1"/>
</dbReference>
<dbReference type="Proteomes" id="UP001219605">
    <property type="component" value="Chromosome"/>
</dbReference>